<dbReference type="AlphaFoldDB" id="A0A9K3DQN6"/>
<dbReference type="InterPro" id="IPR007321">
    <property type="entry name" value="Transposase_28"/>
</dbReference>
<dbReference type="PANTHER" id="PTHR31099">
    <property type="entry name" value="OS06G0165300 PROTEIN"/>
    <property type="match status" value="1"/>
</dbReference>
<comment type="caution">
    <text evidence="2">The sequence shown here is derived from an EMBL/GenBank/DDBJ whole genome shotgun (WGS) entry which is preliminary data.</text>
</comment>
<protein>
    <recommendedName>
        <fullName evidence="1">Transposase (putative) gypsy type domain-containing protein</fullName>
    </recommendedName>
</protein>
<evidence type="ECO:0000313" key="2">
    <source>
        <dbReference type="EMBL" id="KAF5759817.1"/>
    </source>
</evidence>
<accession>A0A9K3DQN6</accession>
<evidence type="ECO:0000259" key="1">
    <source>
        <dbReference type="Pfam" id="PF04195"/>
    </source>
</evidence>
<reference evidence="2" key="1">
    <citation type="journal article" date="2017" name="Nature">
        <title>The sunflower genome provides insights into oil metabolism, flowering and Asterid evolution.</title>
        <authorList>
            <person name="Badouin H."/>
            <person name="Gouzy J."/>
            <person name="Grassa C.J."/>
            <person name="Murat F."/>
            <person name="Staton S.E."/>
            <person name="Cottret L."/>
            <person name="Lelandais-Briere C."/>
            <person name="Owens G.L."/>
            <person name="Carrere S."/>
            <person name="Mayjonade B."/>
            <person name="Legrand L."/>
            <person name="Gill N."/>
            <person name="Kane N.C."/>
            <person name="Bowers J.E."/>
            <person name="Hubner S."/>
            <person name="Bellec A."/>
            <person name="Berard A."/>
            <person name="Berges H."/>
            <person name="Blanchet N."/>
            <person name="Boniface M.C."/>
            <person name="Brunel D."/>
            <person name="Catrice O."/>
            <person name="Chaidir N."/>
            <person name="Claudel C."/>
            <person name="Donnadieu C."/>
            <person name="Faraut T."/>
            <person name="Fievet G."/>
            <person name="Helmstetter N."/>
            <person name="King M."/>
            <person name="Knapp S.J."/>
            <person name="Lai Z."/>
            <person name="Le Paslier M.C."/>
            <person name="Lippi Y."/>
            <person name="Lorenzon L."/>
            <person name="Mandel J.R."/>
            <person name="Marage G."/>
            <person name="Marchand G."/>
            <person name="Marquand E."/>
            <person name="Bret-Mestries E."/>
            <person name="Morien E."/>
            <person name="Nambeesan S."/>
            <person name="Nguyen T."/>
            <person name="Pegot-Espagnet P."/>
            <person name="Pouilly N."/>
            <person name="Raftis F."/>
            <person name="Sallet E."/>
            <person name="Schiex T."/>
            <person name="Thomas J."/>
            <person name="Vandecasteele C."/>
            <person name="Vares D."/>
            <person name="Vear F."/>
            <person name="Vautrin S."/>
            <person name="Crespi M."/>
            <person name="Mangin B."/>
            <person name="Burke J.M."/>
            <person name="Salse J."/>
            <person name="Munos S."/>
            <person name="Vincourt P."/>
            <person name="Rieseberg L.H."/>
            <person name="Langlade N.B."/>
        </authorList>
    </citation>
    <scope>NUCLEOTIDE SEQUENCE</scope>
    <source>
        <tissue evidence="2">Leaves</tissue>
    </source>
</reference>
<keyword evidence="3" id="KW-1185">Reference proteome</keyword>
<reference evidence="2" key="2">
    <citation type="submission" date="2020-06" db="EMBL/GenBank/DDBJ databases">
        <title>Helianthus annuus Genome sequencing and assembly Release 2.</title>
        <authorList>
            <person name="Gouzy J."/>
            <person name="Langlade N."/>
            <person name="Munos S."/>
        </authorList>
    </citation>
    <scope>NUCLEOTIDE SEQUENCE</scope>
    <source>
        <tissue evidence="2">Leaves</tissue>
    </source>
</reference>
<dbReference type="PANTHER" id="PTHR31099:SF41">
    <property type="entry name" value="TRANSPOSASE (PUTATIVE), GYPSY TYPE-RELATED"/>
    <property type="match status" value="1"/>
</dbReference>
<dbReference type="Proteomes" id="UP000215914">
    <property type="component" value="Unassembled WGS sequence"/>
</dbReference>
<organism evidence="2 3">
    <name type="scientific">Helianthus annuus</name>
    <name type="common">Common sunflower</name>
    <dbReference type="NCBI Taxonomy" id="4232"/>
    <lineage>
        <taxon>Eukaryota</taxon>
        <taxon>Viridiplantae</taxon>
        <taxon>Streptophyta</taxon>
        <taxon>Embryophyta</taxon>
        <taxon>Tracheophyta</taxon>
        <taxon>Spermatophyta</taxon>
        <taxon>Magnoliopsida</taxon>
        <taxon>eudicotyledons</taxon>
        <taxon>Gunneridae</taxon>
        <taxon>Pentapetalae</taxon>
        <taxon>asterids</taxon>
        <taxon>campanulids</taxon>
        <taxon>Asterales</taxon>
        <taxon>Asteraceae</taxon>
        <taxon>Asteroideae</taxon>
        <taxon>Heliantheae alliance</taxon>
        <taxon>Heliantheae</taxon>
        <taxon>Helianthus</taxon>
    </lineage>
</organism>
<gene>
    <name evidence="2" type="ORF">HanXRQr2_Chr16g0745951</name>
</gene>
<name>A0A9K3DQN6_HELAN</name>
<dbReference type="Gramene" id="mRNA:HanXRQr2_Chr16g0745951">
    <property type="protein sequence ID" value="mRNA:HanXRQr2_Chr16g0745951"/>
    <property type="gene ID" value="HanXRQr2_Chr16g0745951"/>
</dbReference>
<dbReference type="Pfam" id="PF04195">
    <property type="entry name" value="Transposase_28"/>
    <property type="match status" value="1"/>
</dbReference>
<feature type="domain" description="Transposase (putative) gypsy type" evidence="1">
    <location>
        <begin position="53"/>
        <end position="102"/>
    </location>
</feature>
<sequence length="222" mass="25418">MSRKGRSSIRCIITKDELDSFVVSYKIPSEFAPRLPGSNDLATYSPERIVIYTLSFSCCGVRYPLSPFKMALLKHYGIHFSPLHPLAFLRIVHFELSCAAFADGDWFTFEKWKDRHSLPCYSFMPTSTYPKEWKNMFIFVSPSLIFESLPLRDPATVIDDSVPHLSAAKVVLWRKMYEHPIRAFNFPKGVLAMGGLSPLYPIRPKAFYEGRVISCVCLPLHK</sequence>
<evidence type="ECO:0000313" key="3">
    <source>
        <dbReference type="Proteomes" id="UP000215914"/>
    </source>
</evidence>
<dbReference type="EMBL" id="MNCJ02000331">
    <property type="protein sequence ID" value="KAF5759817.1"/>
    <property type="molecule type" value="Genomic_DNA"/>
</dbReference>
<proteinExistence type="predicted"/>